<dbReference type="PROSITE" id="PS51257">
    <property type="entry name" value="PROKAR_LIPOPROTEIN"/>
    <property type="match status" value="1"/>
</dbReference>
<gene>
    <name evidence="3" type="ORF">BN13_640003</name>
</gene>
<feature type="region of interest" description="Disordered" evidence="1">
    <location>
        <begin position="36"/>
        <end position="62"/>
    </location>
</feature>
<feature type="signal peptide" evidence="2">
    <location>
        <begin position="1"/>
        <end position="30"/>
    </location>
</feature>
<comment type="caution">
    <text evidence="3">The sequence shown here is derived from an EMBL/GenBank/DDBJ whole genome shotgun (WGS) entry which is preliminary data.</text>
</comment>
<name>A0A077MC48_9MICO</name>
<dbReference type="OrthoDB" id="4307068at2"/>
<dbReference type="EMBL" id="CAJC01000177">
    <property type="protein sequence ID" value="CCI54219.1"/>
    <property type="molecule type" value="Genomic_DNA"/>
</dbReference>
<reference evidence="3 4" key="1">
    <citation type="journal article" date="2013" name="ISME J.">
        <title>A metabolic model for members of the genus Tetrasphaera involved in enhanced biological phosphorus removal.</title>
        <authorList>
            <person name="Kristiansen R."/>
            <person name="Nguyen H.T.T."/>
            <person name="Saunders A.M."/>
            <person name="Nielsen J.L."/>
            <person name="Wimmer R."/>
            <person name="Le V.Q."/>
            <person name="McIlroy S.J."/>
            <person name="Petrovski S."/>
            <person name="Seviour R.J."/>
            <person name="Calteau A."/>
            <person name="Nielsen K.L."/>
            <person name="Nielsen P.H."/>
        </authorList>
    </citation>
    <scope>NUCLEOTIDE SEQUENCE [LARGE SCALE GENOMIC DNA]</scope>
    <source>
        <strain evidence="3 4">Ben 74</strain>
    </source>
</reference>
<keyword evidence="2" id="KW-0732">Signal</keyword>
<accession>A0A077MC48</accession>
<dbReference type="RefSeq" id="WP_048546669.1">
    <property type="nucleotide sequence ID" value="NZ_HF571038.1"/>
</dbReference>
<protein>
    <submittedName>
        <fullName evidence="3">Uncharacterized protein</fullName>
    </submittedName>
</protein>
<evidence type="ECO:0000256" key="2">
    <source>
        <dbReference type="SAM" id="SignalP"/>
    </source>
</evidence>
<evidence type="ECO:0000313" key="4">
    <source>
        <dbReference type="Proteomes" id="UP000035720"/>
    </source>
</evidence>
<organism evidence="3 4">
    <name type="scientific">Nostocoides jenkinsii Ben 74</name>
    <dbReference type="NCBI Taxonomy" id="1193518"/>
    <lineage>
        <taxon>Bacteria</taxon>
        <taxon>Bacillati</taxon>
        <taxon>Actinomycetota</taxon>
        <taxon>Actinomycetes</taxon>
        <taxon>Micrococcales</taxon>
        <taxon>Intrasporangiaceae</taxon>
        <taxon>Nostocoides</taxon>
    </lineage>
</organism>
<dbReference type="Proteomes" id="UP000035720">
    <property type="component" value="Unassembled WGS sequence"/>
</dbReference>
<feature type="chain" id="PRO_5039472393" evidence="2">
    <location>
        <begin position="31"/>
        <end position="312"/>
    </location>
</feature>
<sequence>MLRTTGPTKPTTRRALLVTGAAMLLAGCGAQVTGSAAGSASGTSAGTGSSASATTTTTKAPSGTFAKRAEKVAAALRSDGTLAAYQEKLIILEPRVSWPGFTDDLAKEAALSGRGALAVDAPVPPSPIQVVLADGTTKDLPVLGAKAAAGEALTNPCGPAERCTLSFDSAKLSSEQVATNKGVLDLPVWRFTGGGMTGAATVIAVDPAGLGSAPTAPDPGLGYEAGIAGATAMYAVSDTAVKYEVGVGSCDTDITPSVYEAADIVVIGATVTPPSGACDAAMHLKPVEVTLASQLGARPLVDVSSGMILAPR</sequence>
<dbReference type="AlphaFoldDB" id="A0A077MC48"/>
<evidence type="ECO:0000256" key="1">
    <source>
        <dbReference type="SAM" id="MobiDB-lite"/>
    </source>
</evidence>
<proteinExistence type="predicted"/>
<evidence type="ECO:0000313" key="3">
    <source>
        <dbReference type="EMBL" id="CCI54219.1"/>
    </source>
</evidence>
<keyword evidence="4" id="KW-1185">Reference proteome</keyword>